<dbReference type="AlphaFoldDB" id="A0A139SM00"/>
<gene>
    <name evidence="2" type="ORF">AXK11_05940</name>
</gene>
<protein>
    <recommendedName>
        <fullName evidence="4">Phytanoyl-CoA dioxygenase</fullName>
    </recommendedName>
</protein>
<comment type="cofactor">
    <cofactor evidence="1">
        <name>Fe(2+)</name>
        <dbReference type="ChEBI" id="CHEBI:29033"/>
    </cofactor>
</comment>
<evidence type="ECO:0000313" key="3">
    <source>
        <dbReference type="Proteomes" id="UP000070058"/>
    </source>
</evidence>
<proteinExistence type="predicted"/>
<comment type="caution">
    <text evidence="2">The sequence shown here is derived from an EMBL/GenBank/DDBJ whole genome shotgun (WGS) entry which is preliminary data.</text>
</comment>
<organism evidence="2 3">
    <name type="scientific">Cephaloticoccus primus</name>
    <dbReference type="NCBI Taxonomy" id="1548207"/>
    <lineage>
        <taxon>Bacteria</taxon>
        <taxon>Pseudomonadati</taxon>
        <taxon>Verrucomicrobiota</taxon>
        <taxon>Opitutia</taxon>
        <taxon>Opitutales</taxon>
        <taxon>Opitutaceae</taxon>
        <taxon>Cephaloticoccus</taxon>
    </lineage>
</organism>
<accession>A0A139SM00</accession>
<dbReference type="Gene3D" id="2.60.120.620">
    <property type="entry name" value="q2cbj1_9rhob like domain"/>
    <property type="match status" value="1"/>
</dbReference>
<evidence type="ECO:0000256" key="1">
    <source>
        <dbReference type="ARBA" id="ARBA00001954"/>
    </source>
</evidence>
<dbReference type="Proteomes" id="UP000070058">
    <property type="component" value="Unassembled WGS sequence"/>
</dbReference>
<name>A0A139SM00_9BACT</name>
<dbReference type="STRING" id="1548207.AXK11_05940"/>
<evidence type="ECO:0000313" key="2">
    <source>
        <dbReference type="EMBL" id="KXU35577.1"/>
    </source>
</evidence>
<dbReference type="GO" id="GO:0016706">
    <property type="term" value="F:2-oxoglutarate-dependent dioxygenase activity"/>
    <property type="evidence" value="ECO:0007669"/>
    <property type="project" value="UniProtKB-ARBA"/>
</dbReference>
<dbReference type="EMBL" id="LSZQ01000046">
    <property type="protein sequence ID" value="KXU35577.1"/>
    <property type="molecule type" value="Genomic_DNA"/>
</dbReference>
<sequence>MDETRLAEAAEALHRDGYFIARGLFLPEEVSDLNAHFGAMHAEGRPGFYEPGKFVKGDAKIAGSPEDPLVRWPRVMHPHRFDQKARAYLLHPKVRMYLVKFMGQDPVATQSMYYFKPPGARGQAIHQDNFYLLVQPGTCMAAWIALDDSDAENGGLMVVPNTQDAELVCPDIADSKLSFSSNQVPVPKGKKPVYAEMKAGDVLFFNGNVLHGSGPNRSKTRFRRSFICHYAKGDLARISKYYTPVVSMDGRDLMVEFEKSGGPCGGEWEGAPGA</sequence>
<dbReference type="SUPFAM" id="SSF51197">
    <property type="entry name" value="Clavaminate synthase-like"/>
    <property type="match status" value="1"/>
</dbReference>
<reference evidence="3" key="1">
    <citation type="submission" date="2016-02" db="EMBL/GenBank/DDBJ databases">
        <authorList>
            <person name="Sanders J.G."/>
            <person name="Lin J.Y."/>
            <person name="Wertz J.T."/>
            <person name="Russell J.A."/>
            <person name="Moreau C.S."/>
            <person name="Powell S."/>
        </authorList>
    </citation>
    <scope>NUCLEOTIDE SEQUENCE [LARGE SCALE GENOMIC DNA]</scope>
    <source>
        <strain evidence="3">CAG34</strain>
    </source>
</reference>
<dbReference type="PANTHER" id="PTHR20883:SF48">
    <property type="entry name" value="ECTOINE DIOXYGENASE"/>
    <property type="match status" value="1"/>
</dbReference>
<dbReference type="PANTHER" id="PTHR20883">
    <property type="entry name" value="PHYTANOYL-COA DIOXYGENASE DOMAIN CONTAINING 1"/>
    <property type="match status" value="1"/>
</dbReference>
<keyword evidence="3" id="KW-1185">Reference proteome</keyword>
<dbReference type="GO" id="GO:0005506">
    <property type="term" value="F:iron ion binding"/>
    <property type="evidence" value="ECO:0007669"/>
    <property type="project" value="UniProtKB-ARBA"/>
</dbReference>
<dbReference type="InterPro" id="IPR008775">
    <property type="entry name" value="Phytyl_CoA_dOase-like"/>
</dbReference>
<evidence type="ECO:0008006" key="4">
    <source>
        <dbReference type="Google" id="ProtNLM"/>
    </source>
</evidence>
<dbReference type="Pfam" id="PF05721">
    <property type="entry name" value="PhyH"/>
    <property type="match status" value="1"/>
</dbReference>